<evidence type="ECO:0000313" key="8">
    <source>
        <dbReference type="Proteomes" id="UP000228380"/>
    </source>
</evidence>
<dbReference type="InterPro" id="IPR001632">
    <property type="entry name" value="WD40_G-protein_beta-like"/>
</dbReference>
<evidence type="ECO:0000259" key="7">
    <source>
        <dbReference type="Pfam" id="PF08154"/>
    </source>
</evidence>
<keyword evidence="8" id="KW-1185">Reference proteome</keyword>
<dbReference type="PRINTS" id="PR00320">
    <property type="entry name" value="GPROTEINBRPT"/>
</dbReference>
<dbReference type="PROSITE" id="PS50082">
    <property type="entry name" value="WD_REPEATS_2"/>
    <property type="match status" value="7"/>
</dbReference>
<dbReference type="InterPro" id="IPR012972">
    <property type="entry name" value="NLE"/>
</dbReference>
<feature type="repeat" description="WD" evidence="6">
    <location>
        <begin position="361"/>
        <end position="402"/>
    </location>
</feature>
<dbReference type="RefSeq" id="XP_038981592.1">
    <property type="nucleotide sequence ID" value="XM_039125664.1"/>
</dbReference>
<dbReference type="InterPro" id="IPR011047">
    <property type="entry name" value="Quinoprotein_ADH-like_sf"/>
</dbReference>
<comment type="similarity">
    <text evidence="5">Belongs to the NLE1/RSA4 family.</text>
</comment>
<dbReference type="InterPro" id="IPR015943">
    <property type="entry name" value="WD40/YVTN_repeat-like_dom_sf"/>
</dbReference>
<evidence type="ECO:0000313" key="9">
    <source>
        <dbReference type="RefSeq" id="XP_038981592.1"/>
    </source>
</evidence>
<dbReference type="OrthoDB" id="10267436at2759"/>
<feature type="repeat" description="WD" evidence="6">
    <location>
        <begin position="241"/>
        <end position="281"/>
    </location>
</feature>
<reference evidence="9 10" key="2">
    <citation type="submission" date="2025-04" db="UniProtKB">
        <authorList>
            <consortium name="RefSeq"/>
        </authorList>
    </citation>
    <scope>IDENTIFICATION</scope>
    <source>
        <tissue evidence="9 10">Young leaves</tissue>
    </source>
</reference>
<feature type="repeat" description="WD" evidence="6">
    <location>
        <begin position="151"/>
        <end position="192"/>
    </location>
</feature>
<dbReference type="Proteomes" id="UP000228380">
    <property type="component" value="Chromosome 4"/>
</dbReference>
<feature type="repeat" description="WD" evidence="6">
    <location>
        <begin position="445"/>
        <end position="478"/>
    </location>
</feature>
<keyword evidence="3" id="KW-0677">Repeat</keyword>
<dbReference type="InterPro" id="IPR020472">
    <property type="entry name" value="WD40_PAC1"/>
</dbReference>
<gene>
    <name evidence="9 10" type="primary">LOC103705641</name>
</gene>
<dbReference type="RefSeq" id="XP_038981593.1">
    <property type="nucleotide sequence ID" value="XM_039125665.1"/>
</dbReference>
<reference evidence="8" key="1">
    <citation type="journal article" date="2019" name="Nat. Commun.">
        <title>Genome-wide association mapping of date palm fruit traits.</title>
        <authorList>
            <person name="Hazzouri K.M."/>
            <person name="Gros-Balthazard M."/>
            <person name="Flowers J.M."/>
            <person name="Copetti D."/>
            <person name="Lemansour A."/>
            <person name="Lebrun M."/>
            <person name="Masmoudi K."/>
            <person name="Ferrand S."/>
            <person name="Dhar M.I."/>
            <person name="Fresquez Z.A."/>
            <person name="Rosas U."/>
            <person name="Zhang J."/>
            <person name="Talag J."/>
            <person name="Lee S."/>
            <person name="Kudrna D."/>
            <person name="Powell R.F."/>
            <person name="Leitch I.J."/>
            <person name="Krueger R.R."/>
            <person name="Wing R.A."/>
            <person name="Amiri K.M.A."/>
            <person name="Purugganan M.D."/>
        </authorList>
    </citation>
    <scope>NUCLEOTIDE SEQUENCE [LARGE SCALE GENOMIC DNA]</scope>
    <source>
        <strain evidence="8">cv. Khalas</strain>
    </source>
</reference>
<feature type="domain" description="NLE" evidence="7">
    <location>
        <begin position="16"/>
        <end position="76"/>
    </location>
</feature>
<dbReference type="KEGG" id="pda:103705641"/>
<dbReference type="Gene3D" id="2.130.10.10">
    <property type="entry name" value="YVTN repeat-like/Quinoprotein amine dehydrogenase"/>
    <property type="match status" value="1"/>
</dbReference>
<dbReference type="AlphaFoldDB" id="A0A8B9A7B5"/>
<dbReference type="GeneID" id="103705641"/>
<dbReference type="InterPro" id="IPR019775">
    <property type="entry name" value="WD40_repeat_CS"/>
</dbReference>
<dbReference type="GO" id="GO:0000027">
    <property type="term" value="P:ribosomal large subunit assembly"/>
    <property type="evidence" value="ECO:0007669"/>
    <property type="project" value="TreeGrafter"/>
</dbReference>
<sequence>MAAMDEGREMNSNNTVMCLLTNPEGEPLGAPLYLPQNAGPPQLQEIVNKLLNNEEKLPYAFYISDQELVVQLGTYLQKNKVSVEKVIRIVYQPQAIFRIRPVNRCSATIAGHTEAVLSVAFSPDGRNLASGSGDTTVRLWDLNTQTPLFTCSGHKNWVLSIAWSPDGKHLVSGSKAGELLTWDPQTGKQSGGPLIGHKKWITGISWEPVHLQAPCRRFVSSSKDGDARIWDISLRKCLICLTGHTLAVTCVKWGGDGMIYTSSQDCTIKVWETSQGKLIRELKGHGHWVNSLALSTEYTLRAGAFDHTGKTYYSPEEMKEAALARYNKMKGNAPERLVSGSDDFTMFLWEPAISKHPKARLTGHQQLVNHVYFSPDGQWLASASFDKSVKLWNGITGKFVTSFRGHVGPVYQISWSADSRLLLSGSKDSTLKVWDIRTHKLKQDLPGHADEVFAVDWSPDGEKVASGGKDRVLKLWMN</sequence>
<dbReference type="PRINTS" id="PR00319">
    <property type="entry name" value="GPROTEINB"/>
</dbReference>
<dbReference type="Pfam" id="PF08154">
    <property type="entry name" value="NLE"/>
    <property type="match status" value="1"/>
</dbReference>
<dbReference type="CDD" id="cd00200">
    <property type="entry name" value="WD40"/>
    <property type="match status" value="1"/>
</dbReference>
<dbReference type="PROSITE" id="PS50294">
    <property type="entry name" value="WD_REPEATS_REGION"/>
    <property type="match status" value="6"/>
</dbReference>
<dbReference type="GO" id="GO:0005730">
    <property type="term" value="C:nucleolus"/>
    <property type="evidence" value="ECO:0007669"/>
    <property type="project" value="UniProtKB-SubCell"/>
</dbReference>
<name>A0A8B9A7B5_PHODC</name>
<feature type="repeat" description="WD" evidence="6">
    <location>
        <begin position="109"/>
        <end position="150"/>
    </location>
</feature>
<feature type="repeat" description="WD" evidence="6">
    <location>
        <begin position="194"/>
        <end position="233"/>
    </location>
</feature>
<keyword evidence="2 6" id="KW-0853">WD repeat</keyword>
<evidence type="ECO:0000313" key="10">
    <source>
        <dbReference type="RefSeq" id="XP_038981593.1"/>
    </source>
</evidence>
<organism evidence="8 9">
    <name type="scientific">Phoenix dactylifera</name>
    <name type="common">Date palm</name>
    <dbReference type="NCBI Taxonomy" id="42345"/>
    <lineage>
        <taxon>Eukaryota</taxon>
        <taxon>Viridiplantae</taxon>
        <taxon>Streptophyta</taxon>
        <taxon>Embryophyta</taxon>
        <taxon>Tracheophyta</taxon>
        <taxon>Spermatophyta</taxon>
        <taxon>Magnoliopsida</taxon>
        <taxon>Liliopsida</taxon>
        <taxon>Arecaceae</taxon>
        <taxon>Coryphoideae</taxon>
        <taxon>Phoeniceae</taxon>
        <taxon>Phoenix</taxon>
    </lineage>
</organism>
<evidence type="ECO:0000256" key="5">
    <source>
        <dbReference type="ARBA" id="ARBA00061016"/>
    </source>
</evidence>
<accession>A0A8B9A7B5</accession>
<evidence type="ECO:0000256" key="6">
    <source>
        <dbReference type="PROSITE-ProRule" id="PRU00221"/>
    </source>
</evidence>
<evidence type="ECO:0000256" key="3">
    <source>
        <dbReference type="ARBA" id="ARBA00022737"/>
    </source>
</evidence>
<protein>
    <submittedName>
        <fullName evidence="9 10">Notchless protein homolog</fullName>
    </submittedName>
</protein>
<feature type="repeat" description="WD" evidence="6">
    <location>
        <begin position="403"/>
        <end position="444"/>
    </location>
</feature>
<dbReference type="PANTHER" id="PTHR19848:SF0">
    <property type="entry name" value="NOTCHLESS PROTEIN HOMOLOG 1"/>
    <property type="match status" value="1"/>
</dbReference>
<dbReference type="PANTHER" id="PTHR19848">
    <property type="entry name" value="WD40 REPEAT PROTEIN"/>
    <property type="match status" value="1"/>
</dbReference>
<comment type="subcellular location">
    <subcellularLocation>
        <location evidence="1">Nucleus</location>
        <location evidence="1">Nucleolus</location>
    </subcellularLocation>
</comment>
<dbReference type="FunFam" id="2.130.10.10:FF:000092">
    <property type="entry name" value="notchless protein homolog"/>
    <property type="match status" value="1"/>
</dbReference>
<evidence type="ECO:0000256" key="4">
    <source>
        <dbReference type="ARBA" id="ARBA00023242"/>
    </source>
</evidence>
<dbReference type="Pfam" id="PF00400">
    <property type="entry name" value="WD40"/>
    <property type="match status" value="7"/>
</dbReference>
<keyword evidence="4" id="KW-0539">Nucleus</keyword>
<evidence type="ECO:0000256" key="2">
    <source>
        <dbReference type="ARBA" id="ARBA00022574"/>
    </source>
</evidence>
<dbReference type="PROSITE" id="PS00678">
    <property type="entry name" value="WD_REPEATS_1"/>
    <property type="match status" value="3"/>
</dbReference>
<dbReference type="SMART" id="SM00320">
    <property type="entry name" value="WD40"/>
    <property type="match status" value="8"/>
</dbReference>
<proteinExistence type="inferred from homology"/>
<dbReference type="SUPFAM" id="SSF50998">
    <property type="entry name" value="Quinoprotein alcohol dehydrogenase-like"/>
    <property type="match status" value="1"/>
</dbReference>
<evidence type="ECO:0000256" key="1">
    <source>
        <dbReference type="ARBA" id="ARBA00004604"/>
    </source>
</evidence>
<dbReference type="InterPro" id="IPR001680">
    <property type="entry name" value="WD40_rpt"/>
</dbReference>